<evidence type="ECO:0000313" key="3">
    <source>
        <dbReference type="Proteomes" id="UP001286456"/>
    </source>
</evidence>
<dbReference type="AlphaFoldDB" id="A0AAE0IY42"/>
<dbReference type="EMBL" id="JAUEPO010000002">
    <property type="protein sequence ID" value="KAK3333443.1"/>
    <property type="molecule type" value="Genomic_DNA"/>
</dbReference>
<keyword evidence="1" id="KW-1133">Transmembrane helix</keyword>
<reference evidence="2" key="2">
    <citation type="submission" date="2023-06" db="EMBL/GenBank/DDBJ databases">
        <authorList>
            <consortium name="Lawrence Berkeley National Laboratory"/>
            <person name="Haridas S."/>
            <person name="Hensen N."/>
            <person name="Bonometti L."/>
            <person name="Westerberg I."/>
            <person name="Brannstrom I.O."/>
            <person name="Guillou S."/>
            <person name="Cros-Aarteil S."/>
            <person name="Calhoun S."/>
            <person name="Kuo A."/>
            <person name="Mondo S."/>
            <person name="Pangilinan J."/>
            <person name="Riley R."/>
            <person name="Labutti K."/>
            <person name="Andreopoulos B."/>
            <person name="Lipzen A."/>
            <person name="Chen C."/>
            <person name="Yanf M."/>
            <person name="Daum C."/>
            <person name="Ng V."/>
            <person name="Clum A."/>
            <person name="Steindorff A."/>
            <person name="Ohm R."/>
            <person name="Martin F."/>
            <person name="Silar P."/>
            <person name="Natvig D."/>
            <person name="Lalanne C."/>
            <person name="Gautier V."/>
            <person name="Ament-Velasquez S.L."/>
            <person name="Kruys A."/>
            <person name="Hutchinson M.I."/>
            <person name="Powell A.J."/>
            <person name="Barry K."/>
            <person name="Miller A.N."/>
            <person name="Grigoriev I.V."/>
            <person name="Debuchy R."/>
            <person name="Gladieux P."/>
            <person name="Thoren M.H."/>
            <person name="Johannesson H."/>
        </authorList>
    </citation>
    <scope>NUCLEOTIDE SEQUENCE</scope>
    <source>
        <strain evidence="2">SMH4131-1</strain>
    </source>
</reference>
<feature type="transmembrane region" description="Helical" evidence="1">
    <location>
        <begin position="137"/>
        <end position="156"/>
    </location>
</feature>
<dbReference type="Proteomes" id="UP001286456">
    <property type="component" value="Unassembled WGS sequence"/>
</dbReference>
<feature type="transmembrane region" description="Helical" evidence="1">
    <location>
        <begin position="44"/>
        <end position="64"/>
    </location>
</feature>
<accession>A0AAE0IY42</accession>
<feature type="transmembrane region" description="Helical" evidence="1">
    <location>
        <begin position="176"/>
        <end position="197"/>
    </location>
</feature>
<name>A0AAE0IY42_9PEZI</name>
<comment type="caution">
    <text evidence="2">The sequence shown here is derived from an EMBL/GenBank/DDBJ whole genome shotgun (WGS) entry which is preliminary data.</text>
</comment>
<sequence length="345" mass="36661">MRHGKDAGGAVAAEDVTVTDRATTAAASLAYRSRVQRARLSGPVRFALVVILSLTISSLASSFLNVVTQGELTSIARQPESKAEKGLLAAWRIFELALAWFGDYDGYDLAALALMSHGPTTLLMTVFYGIRARTAGAYLGVDVVSAFLPFILLRQLSGAHSAAPGVPNREIVADRGIQVLTALLSALVYSTTLFLACRTFLPTTLVLAFEGIPTIVPAADAMLFGYGSPATQNLCLLFGVAARTFIFTPFITTPPAIQDKEASEFDPVNATLGQTVAYNLWGFTGQTKVSIKRTAVAMLLTAVNTYLQCSLMINGVESYGAAVYAGIWTIATMITGLLLRYVGGL</sequence>
<feature type="transmembrane region" description="Helical" evidence="1">
    <location>
        <begin position="295"/>
        <end position="313"/>
    </location>
</feature>
<evidence type="ECO:0000256" key="1">
    <source>
        <dbReference type="SAM" id="Phobius"/>
    </source>
</evidence>
<organism evidence="2 3">
    <name type="scientific">Cercophora scortea</name>
    <dbReference type="NCBI Taxonomy" id="314031"/>
    <lineage>
        <taxon>Eukaryota</taxon>
        <taxon>Fungi</taxon>
        <taxon>Dikarya</taxon>
        <taxon>Ascomycota</taxon>
        <taxon>Pezizomycotina</taxon>
        <taxon>Sordariomycetes</taxon>
        <taxon>Sordariomycetidae</taxon>
        <taxon>Sordariales</taxon>
        <taxon>Lasiosphaeriaceae</taxon>
        <taxon>Cercophora</taxon>
    </lineage>
</organism>
<feature type="transmembrane region" description="Helical" evidence="1">
    <location>
        <begin position="109"/>
        <end position="130"/>
    </location>
</feature>
<evidence type="ECO:0000313" key="2">
    <source>
        <dbReference type="EMBL" id="KAK3333443.1"/>
    </source>
</evidence>
<proteinExistence type="predicted"/>
<gene>
    <name evidence="2" type="ORF">B0T19DRAFT_126128</name>
</gene>
<keyword evidence="1" id="KW-0472">Membrane</keyword>
<keyword evidence="1" id="KW-0812">Transmembrane</keyword>
<reference evidence="2" key="1">
    <citation type="journal article" date="2023" name="Mol. Phylogenet. Evol.">
        <title>Genome-scale phylogeny and comparative genomics of the fungal order Sordariales.</title>
        <authorList>
            <person name="Hensen N."/>
            <person name="Bonometti L."/>
            <person name="Westerberg I."/>
            <person name="Brannstrom I.O."/>
            <person name="Guillou S."/>
            <person name="Cros-Aarteil S."/>
            <person name="Calhoun S."/>
            <person name="Haridas S."/>
            <person name="Kuo A."/>
            <person name="Mondo S."/>
            <person name="Pangilinan J."/>
            <person name="Riley R."/>
            <person name="LaButti K."/>
            <person name="Andreopoulos B."/>
            <person name="Lipzen A."/>
            <person name="Chen C."/>
            <person name="Yan M."/>
            <person name="Daum C."/>
            <person name="Ng V."/>
            <person name="Clum A."/>
            <person name="Steindorff A."/>
            <person name="Ohm R.A."/>
            <person name="Martin F."/>
            <person name="Silar P."/>
            <person name="Natvig D.O."/>
            <person name="Lalanne C."/>
            <person name="Gautier V."/>
            <person name="Ament-Velasquez S.L."/>
            <person name="Kruys A."/>
            <person name="Hutchinson M.I."/>
            <person name="Powell A.J."/>
            <person name="Barry K."/>
            <person name="Miller A.N."/>
            <person name="Grigoriev I.V."/>
            <person name="Debuchy R."/>
            <person name="Gladieux P."/>
            <person name="Hiltunen Thoren M."/>
            <person name="Johannesson H."/>
        </authorList>
    </citation>
    <scope>NUCLEOTIDE SEQUENCE</scope>
    <source>
        <strain evidence="2">SMH4131-1</strain>
    </source>
</reference>
<protein>
    <submittedName>
        <fullName evidence="2">Uncharacterized protein</fullName>
    </submittedName>
</protein>
<feature type="transmembrane region" description="Helical" evidence="1">
    <location>
        <begin position="319"/>
        <end position="339"/>
    </location>
</feature>
<keyword evidence="3" id="KW-1185">Reference proteome</keyword>